<dbReference type="PANTHER" id="PTHR45947:SF3">
    <property type="entry name" value="SULFOQUINOVOSYL TRANSFERASE SQD2"/>
    <property type="match status" value="1"/>
</dbReference>
<feature type="domain" description="Glycosyltransferase subfamily 4-like N-terminal" evidence="2">
    <location>
        <begin position="110"/>
        <end position="211"/>
    </location>
</feature>
<keyword evidence="3" id="KW-0808">Transferase</keyword>
<feature type="domain" description="Glycosyl transferase family 1" evidence="1">
    <location>
        <begin position="231"/>
        <end position="363"/>
    </location>
</feature>
<dbReference type="GO" id="GO:0016757">
    <property type="term" value="F:glycosyltransferase activity"/>
    <property type="evidence" value="ECO:0007669"/>
    <property type="project" value="InterPro"/>
</dbReference>
<dbReference type="RefSeq" id="WP_154573019.1">
    <property type="nucleotide sequence ID" value="NZ_VUNB01000006.1"/>
</dbReference>
<evidence type="ECO:0000259" key="1">
    <source>
        <dbReference type="Pfam" id="PF00534"/>
    </source>
</evidence>
<reference evidence="3" key="1">
    <citation type="submission" date="2019-09" db="EMBL/GenBank/DDBJ databases">
        <title>In-depth cultivation of the pig gut microbiome towards novel bacterial diversity and tailored functional studies.</title>
        <authorList>
            <person name="Wylensek D."/>
            <person name="Hitch T.C.A."/>
            <person name="Clavel T."/>
        </authorList>
    </citation>
    <scope>NUCLEOTIDE SEQUENCE</scope>
    <source>
        <strain evidence="3">RF-744-FAT-WT-3</strain>
    </source>
</reference>
<evidence type="ECO:0000313" key="3">
    <source>
        <dbReference type="EMBL" id="MST69548.1"/>
    </source>
</evidence>
<organism evidence="3">
    <name type="scientific">Baileyella intestinalis</name>
    <dbReference type="NCBI Taxonomy" id="2606709"/>
    <lineage>
        <taxon>Bacteria</taxon>
        <taxon>Bacillati</taxon>
        <taxon>Bacillota</taxon>
        <taxon>Clostridia</taxon>
        <taxon>Peptostreptococcales</taxon>
        <taxon>Anaerovoracaceae</taxon>
        <taxon>Baileyella</taxon>
    </lineage>
</organism>
<dbReference type="PANTHER" id="PTHR45947">
    <property type="entry name" value="SULFOQUINOVOSYL TRANSFERASE SQD2"/>
    <property type="match status" value="1"/>
</dbReference>
<dbReference type="AlphaFoldDB" id="A0A6A8MAS8"/>
<gene>
    <name evidence="3" type="ORF">FYJ66_08120</name>
</gene>
<name>A0A6A8MAS8_9FIRM</name>
<dbReference type="InterPro" id="IPR001296">
    <property type="entry name" value="Glyco_trans_1"/>
</dbReference>
<dbReference type="EMBL" id="VUNB01000006">
    <property type="protein sequence ID" value="MST69548.1"/>
    <property type="molecule type" value="Genomic_DNA"/>
</dbReference>
<accession>A0A6A8MAS8</accession>
<dbReference type="Pfam" id="PF13439">
    <property type="entry name" value="Glyco_transf_4"/>
    <property type="match status" value="1"/>
</dbReference>
<dbReference type="Pfam" id="PF00534">
    <property type="entry name" value="Glycos_transf_1"/>
    <property type="match status" value="1"/>
</dbReference>
<evidence type="ECO:0000259" key="2">
    <source>
        <dbReference type="Pfam" id="PF13439"/>
    </source>
</evidence>
<dbReference type="CDD" id="cd03801">
    <property type="entry name" value="GT4_PimA-like"/>
    <property type="match status" value="1"/>
</dbReference>
<dbReference type="SUPFAM" id="SSF53756">
    <property type="entry name" value="UDP-Glycosyltransferase/glycogen phosphorylase"/>
    <property type="match status" value="1"/>
</dbReference>
<sequence length="447" mass="49713">MRNKKNFSILSITTQKPHSTGSGTYLTELVKAFHNSGCSQAVVAGVYHSDRVNFPEGTEYYPVYYTEPGKVPSGEDISFPVLGMSDIMPYPSTRYSELDEKMTSELESHFIPVIQEAVSRLDPDIILCHHLYLLTAMVRRAFPDRQVWGLSHGSDLRQIRNCSFRREWIKSAICDLNRILVLQSAQRQVLLDYYGASEEKITVVGSGYNPEIFNCQPSGEDCHMTKSPVPDPVRIIYAGKLSREKGLLPLLQCLNDLSEDQDLPSLSLSLAGGCKDPLIAERLGRNSCPSLKPGILQTEPYQINYLGVLSHQELAEAFRNSHIFVLPSYYEGIPLVLTEAMACGLVPVSSDLPGLRDWLDHSVPDHQVIFVKLPDMVSPGVPVSSQLCHYTSALAQGIRKAVMNVEKNYSLGYRPVPNTGRVTWQGVADRILSLAHSSVISETDEEN</sequence>
<dbReference type="Gene3D" id="3.40.50.2000">
    <property type="entry name" value="Glycogen Phosphorylase B"/>
    <property type="match status" value="2"/>
</dbReference>
<proteinExistence type="predicted"/>
<protein>
    <submittedName>
        <fullName evidence="3">Glycosyltransferase family 4 protein</fullName>
    </submittedName>
</protein>
<dbReference type="InterPro" id="IPR050194">
    <property type="entry name" value="Glycosyltransferase_grp1"/>
</dbReference>
<comment type="caution">
    <text evidence="3">The sequence shown here is derived from an EMBL/GenBank/DDBJ whole genome shotgun (WGS) entry which is preliminary data.</text>
</comment>
<dbReference type="InterPro" id="IPR028098">
    <property type="entry name" value="Glyco_trans_4-like_N"/>
</dbReference>